<dbReference type="Proteomes" id="UP000009036">
    <property type="component" value="Chromosome"/>
</dbReference>
<dbReference type="OrthoDB" id="5147813at2"/>
<reference evidence="2" key="2">
    <citation type="submission" date="2021-04" db="EMBL/GenBank/DDBJ databases">
        <authorList>
            <person name="Wen M.-L."/>
            <person name="Han X.-L."/>
            <person name="Xiong J."/>
        </authorList>
    </citation>
    <scope>NUCLEOTIDE SEQUENCE</scope>
    <source>
        <strain evidence="2">AGR0001</strain>
    </source>
</reference>
<dbReference type="AlphaFoldDB" id="A0A8B1NFF9"/>
<evidence type="ECO:0000313" key="3">
    <source>
        <dbReference type="Proteomes" id="UP000009036"/>
    </source>
</evidence>
<keyword evidence="3" id="KW-1185">Reference proteome</keyword>
<evidence type="ECO:0000256" key="1">
    <source>
        <dbReference type="SAM" id="MobiDB-lite"/>
    </source>
</evidence>
<gene>
    <name evidence="2" type="ORF">SU9_021175</name>
</gene>
<protein>
    <submittedName>
        <fullName evidence="2">Uncharacterized protein</fullName>
    </submittedName>
</protein>
<name>A0A8B1NFF9_9ACTN</name>
<sequence>MADIWRGTLAPRRVWNLSEHLPEDAALAASLAGGPEHRGWTLQTYLLAHLLNSVRFADANNVRVNGGKLKSDPKPVQTPQLKTERPALNLSRHPLAQPLPDKYIRG</sequence>
<feature type="region of interest" description="Disordered" evidence="1">
    <location>
        <begin position="64"/>
        <end position="106"/>
    </location>
</feature>
<organism evidence="2 3">
    <name type="scientific">Streptomyces auratus AGR0001</name>
    <dbReference type="NCBI Taxonomy" id="1160718"/>
    <lineage>
        <taxon>Bacteria</taxon>
        <taxon>Bacillati</taxon>
        <taxon>Actinomycetota</taxon>
        <taxon>Actinomycetes</taxon>
        <taxon>Kitasatosporales</taxon>
        <taxon>Streptomycetaceae</taxon>
        <taxon>Streptomyces</taxon>
    </lineage>
</organism>
<reference evidence="2" key="1">
    <citation type="journal article" date="2012" name="J. Bacteriol.">
        <title>Genome Sequence of Streptomyces auratus Strain AGR0001, a Phoslactomycin-Producing Actinomycete.</title>
        <authorList>
            <person name="Han X."/>
            <person name="Li M."/>
            <person name="Ding Z."/>
            <person name="Zhao J."/>
            <person name="Ji K."/>
            <person name="Wen M."/>
            <person name="Lu T."/>
        </authorList>
    </citation>
    <scope>NUCLEOTIDE SEQUENCE</scope>
    <source>
        <strain evidence="2">AGR0001</strain>
    </source>
</reference>
<proteinExistence type="predicted"/>
<evidence type="ECO:0000313" key="2">
    <source>
        <dbReference type="EMBL" id="QTZ93653.1"/>
    </source>
</evidence>
<accession>A0A8B1NFF9</accession>
<dbReference type="EMBL" id="CP072931">
    <property type="protein sequence ID" value="QTZ93653.1"/>
    <property type="molecule type" value="Genomic_DNA"/>
</dbReference>
<dbReference type="KEGG" id="sauh:SU9_021175"/>
<dbReference type="RefSeq" id="WP_144044192.1">
    <property type="nucleotide sequence ID" value="NZ_CP072931.1"/>
</dbReference>